<name>A0A1M6C5Q0_9BACT</name>
<accession>A0A1M6C5Q0</accession>
<reference evidence="1 2" key="1">
    <citation type="submission" date="2016-11" db="EMBL/GenBank/DDBJ databases">
        <authorList>
            <person name="Jaros S."/>
            <person name="Januszkiewicz K."/>
            <person name="Wedrychowicz H."/>
        </authorList>
    </citation>
    <scope>NUCLEOTIDE SEQUENCE [LARGE SCALE GENOMIC DNA]</scope>
    <source>
        <strain evidence="1 2">DSM 18772</strain>
    </source>
</reference>
<dbReference type="EMBL" id="FQYR01000002">
    <property type="protein sequence ID" value="SHI56074.1"/>
    <property type="molecule type" value="Genomic_DNA"/>
</dbReference>
<protein>
    <submittedName>
        <fullName evidence="1">Uncharacterized protein</fullName>
    </submittedName>
</protein>
<dbReference type="AlphaFoldDB" id="A0A1M6C5Q0"/>
<dbReference type="Proteomes" id="UP000184510">
    <property type="component" value="Unassembled WGS sequence"/>
</dbReference>
<proteinExistence type="predicted"/>
<evidence type="ECO:0000313" key="2">
    <source>
        <dbReference type="Proteomes" id="UP000184510"/>
    </source>
</evidence>
<keyword evidence="2" id="KW-1185">Reference proteome</keyword>
<dbReference type="STRING" id="1123071.SAMN02745181_0389"/>
<evidence type="ECO:0000313" key="1">
    <source>
        <dbReference type="EMBL" id="SHI56074.1"/>
    </source>
</evidence>
<sequence length="86" mass="9922">MSGCRELERLRQAVDTAPAPRGWTKYRAEFFRLVNGLGYGVKEAADFVSDVLGHGADERRRFYLAARCWRNPEQEKSRTVEMEKQG</sequence>
<organism evidence="1 2">
    <name type="scientific">Rubritalea squalenifaciens DSM 18772</name>
    <dbReference type="NCBI Taxonomy" id="1123071"/>
    <lineage>
        <taxon>Bacteria</taxon>
        <taxon>Pseudomonadati</taxon>
        <taxon>Verrucomicrobiota</taxon>
        <taxon>Verrucomicrobiia</taxon>
        <taxon>Verrucomicrobiales</taxon>
        <taxon>Rubritaleaceae</taxon>
        <taxon>Rubritalea</taxon>
    </lineage>
</organism>
<gene>
    <name evidence="1" type="ORF">SAMN02745181_0389</name>
</gene>
<dbReference type="InParanoid" id="A0A1M6C5Q0"/>